<proteinExistence type="predicted"/>
<sequence length="217" mass="23369">IGDLSGQSEFYKRDGIFVPQGSLLRISGFTGGAKVRLHIQVVNGLSALAQVQQALCCAADVLGPFNVEDALTYDYRQTTQNAGNGFVPAGTSATAHGLRVKRRSRLDSFFYWGVVAPAAAESVAIRLFRFTPTTLQQVTNTFVLNAGNFTVSTQVDLSSFIIPGIFFDPLDVLACSFVHAGPQQLQPLLVGWTFTAEPEIVPFGPPPPVLPMVWPPS</sequence>
<evidence type="ECO:0000313" key="1">
    <source>
        <dbReference type="EMBL" id="GAG21413.1"/>
    </source>
</evidence>
<feature type="non-terminal residue" evidence="1">
    <location>
        <position position="1"/>
    </location>
</feature>
<dbReference type="EMBL" id="BARS01037008">
    <property type="protein sequence ID" value="GAG21413.1"/>
    <property type="molecule type" value="Genomic_DNA"/>
</dbReference>
<organism evidence="1">
    <name type="scientific">marine sediment metagenome</name>
    <dbReference type="NCBI Taxonomy" id="412755"/>
    <lineage>
        <taxon>unclassified sequences</taxon>
        <taxon>metagenomes</taxon>
        <taxon>ecological metagenomes</taxon>
    </lineage>
</organism>
<name>X0W9Y8_9ZZZZ</name>
<protein>
    <submittedName>
        <fullName evidence="1">Uncharacterized protein</fullName>
    </submittedName>
</protein>
<accession>X0W9Y8</accession>
<dbReference type="AlphaFoldDB" id="X0W9Y8"/>
<gene>
    <name evidence="1" type="ORF">S01H1_56797</name>
</gene>
<reference evidence="1" key="1">
    <citation type="journal article" date="2014" name="Front. Microbiol.">
        <title>High frequency of phylogenetically diverse reductive dehalogenase-homologous genes in deep subseafloor sedimentary metagenomes.</title>
        <authorList>
            <person name="Kawai M."/>
            <person name="Futagami T."/>
            <person name="Toyoda A."/>
            <person name="Takaki Y."/>
            <person name="Nishi S."/>
            <person name="Hori S."/>
            <person name="Arai W."/>
            <person name="Tsubouchi T."/>
            <person name="Morono Y."/>
            <person name="Uchiyama I."/>
            <person name="Ito T."/>
            <person name="Fujiyama A."/>
            <person name="Inagaki F."/>
            <person name="Takami H."/>
        </authorList>
    </citation>
    <scope>NUCLEOTIDE SEQUENCE</scope>
    <source>
        <strain evidence="1">Expedition CK06-06</strain>
    </source>
</reference>
<comment type="caution">
    <text evidence="1">The sequence shown here is derived from an EMBL/GenBank/DDBJ whole genome shotgun (WGS) entry which is preliminary data.</text>
</comment>